<protein>
    <submittedName>
        <fullName evidence="2">Uncharacterized protein</fullName>
    </submittedName>
</protein>
<sequence length="97" mass="11341">MDDPTDRSPQSASIQNNVWRVRGNEANDYNKGNEDNDAEDDDDHEDTDEVLVEEEDDKEAHNTPRRSKRQVDGGNKTRHWCRKWGCSSIPRVLRCKW</sequence>
<dbReference type="AlphaFoldDB" id="A0ABD2Y0X2"/>
<reference evidence="2 3" key="1">
    <citation type="submission" date="2024-11" db="EMBL/GenBank/DDBJ databases">
        <title>A near-complete genome assembly of Cinchona calisaya.</title>
        <authorList>
            <person name="Lian D.C."/>
            <person name="Zhao X.W."/>
            <person name="Wei L."/>
        </authorList>
    </citation>
    <scope>NUCLEOTIDE SEQUENCE [LARGE SCALE GENOMIC DNA]</scope>
    <source>
        <tissue evidence="2">Nenye</tissue>
    </source>
</reference>
<organism evidence="2 3">
    <name type="scientific">Cinchona calisaya</name>
    <dbReference type="NCBI Taxonomy" id="153742"/>
    <lineage>
        <taxon>Eukaryota</taxon>
        <taxon>Viridiplantae</taxon>
        <taxon>Streptophyta</taxon>
        <taxon>Embryophyta</taxon>
        <taxon>Tracheophyta</taxon>
        <taxon>Spermatophyta</taxon>
        <taxon>Magnoliopsida</taxon>
        <taxon>eudicotyledons</taxon>
        <taxon>Gunneridae</taxon>
        <taxon>Pentapetalae</taxon>
        <taxon>asterids</taxon>
        <taxon>lamiids</taxon>
        <taxon>Gentianales</taxon>
        <taxon>Rubiaceae</taxon>
        <taxon>Cinchonoideae</taxon>
        <taxon>Cinchoneae</taxon>
        <taxon>Cinchona</taxon>
    </lineage>
</organism>
<keyword evidence="3" id="KW-1185">Reference proteome</keyword>
<evidence type="ECO:0000313" key="2">
    <source>
        <dbReference type="EMBL" id="KAL3500315.1"/>
    </source>
</evidence>
<feature type="compositionally biased region" description="Acidic residues" evidence="1">
    <location>
        <begin position="35"/>
        <end position="57"/>
    </location>
</feature>
<dbReference type="Proteomes" id="UP001630127">
    <property type="component" value="Unassembled WGS sequence"/>
</dbReference>
<comment type="caution">
    <text evidence="2">The sequence shown here is derived from an EMBL/GenBank/DDBJ whole genome shotgun (WGS) entry which is preliminary data.</text>
</comment>
<evidence type="ECO:0000256" key="1">
    <source>
        <dbReference type="SAM" id="MobiDB-lite"/>
    </source>
</evidence>
<accession>A0ABD2Y0X2</accession>
<dbReference type="EMBL" id="JBJUIK010000016">
    <property type="protein sequence ID" value="KAL3500315.1"/>
    <property type="molecule type" value="Genomic_DNA"/>
</dbReference>
<gene>
    <name evidence="2" type="ORF">ACH5RR_039408</name>
</gene>
<proteinExistence type="predicted"/>
<name>A0ABD2Y0X2_9GENT</name>
<feature type="region of interest" description="Disordered" evidence="1">
    <location>
        <begin position="1"/>
        <end position="78"/>
    </location>
</feature>
<evidence type="ECO:0000313" key="3">
    <source>
        <dbReference type="Proteomes" id="UP001630127"/>
    </source>
</evidence>
<feature type="compositionally biased region" description="Polar residues" evidence="1">
    <location>
        <begin position="7"/>
        <end position="18"/>
    </location>
</feature>